<accession>A0A1F6DHU4</accession>
<gene>
    <name evidence="2" type="ORF">A3C86_02765</name>
</gene>
<proteinExistence type="predicted"/>
<sequence length="315" mass="33127">MKILTIVAVLATLLIIGAALSPMGKTNTAVAVPPAPQGAADYRNATYLIRETSVTLVDGRAEIATAPDYASKEIVAVFGEPVFKDLDGDEDDDAFLLLAQDSGGSGTFYYAAIAINNGGKYVGTNALLLGDRIAPQTLGVQDGNAVVNYAVRAEGGDFTAAPRIGKSLWINLDAQNSKISELIKNAKTSNQERRVPIVLIDASKMLKVATPVKNEKVVSPLKVTGLARGDWYFEGSFPIAIFDSSGTQLGVTSAKAKSDSDVADGAGWMTTEFISFEATLDFEKSATSTGTLLLKKDNPSGLPENDASIAIPVSF</sequence>
<dbReference type="Pfam" id="PF10648">
    <property type="entry name" value="Gmad2"/>
    <property type="match status" value="1"/>
</dbReference>
<dbReference type="AlphaFoldDB" id="A0A1F6DHU4"/>
<comment type="caution">
    <text evidence="2">The sequence shown here is derived from an EMBL/GenBank/DDBJ whole genome shotgun (WGS) entry which is preliminary data.</text>
</comment>
<organism evidence="2 3">
    <name type="scientific">Candidatus Kaiserbacteria bacterium RIFCSPHIGHO2_02_FULL_49_16</name>
    <dbReference type="NCBI Taxonomy" id="1798490"/>
    <lineage>
        <taxon>Bacteria</taxon>
        <taxon>Candidatus Kaiseribacteriota</taxon>
    </lineage>
</organism>
<evidence type="ECO:0000313" key="3">
    <source>
        <dbReference type="Proteomes" id="UP000178042"/>
    </source>
</evidence>
<name>A0A1F6DHU4_9BACT</name>
<evidence type="ECO:0000313" key="2">
    <source>
        <dbReference type="EMBL" id="OGG60900.1"/>
    </source>
</evidence>
<feature type="domain" description="Bacterial spore germination immunoglobulin-like" evidence="1">
    <location>
        <begin position="207"/>
        <end position="300"/>
    </location>
</feature>
<protein>
    <recommendedName>
        <fullName evidence="1">Bacterial spore germination immunoglobulin-like domain-containing protein</fullName>
    </recommendedName>
</protein>
<reference evidence="2 3" key="1">
    <citation type="journal article" date="2016" name="Nat. Commun.">
        <title>Thousands of microbial genomes shed light on interconnected biogeochemical processes in an aquifer system.</title>
        <authorList>
            <person name="Anantharaman K."/>
            <person name="Brown C.T."/>
            <person name="Hug L.A."/>
            <person name="Sharon I."/>
            <person name="Castelle C.J."/>
            <person name="Probst A.J."/>
            <person name="Thomas B.C."/>
            <person name="Singh A."/>
            <person name="Wilkins M.J."/>
            <person name="Karaoz U."/>
            <person name="Brodie E.L."/>
            <person name="Williams K.H."/>
            <person name="Hubbard S.S."/>
            <person name="Banfield J.F."/>
        </authorList>
    </citation>
    <scope>NUCLEOTIDE SEQUENCE [LARGE SCALE GENOMIC DNA]</scope>
</reference>
<dbReference type="EMBL" id="MFLD01000006">
    <property type="protein sequence ID" value="OGG60900.1"/>
    <property type="molecule type" value="Genomic_DNA"/>
</dbReference>
<dbReference type="InterPro" id="IPR018911">
    <property type="entry name" value="Gmad2_Ig-like_dom"/>
</dbReference>
<dbReference type="Proteomes" id="UP000178042">
    <property type="component" value="Unassembled WGS sequence"/>
</dbReference>
<evidence type="ECO:0000259" key="1">
    <source>
        <dbReference type="Pfam" id="PF10648"/>
    </source>
</evidence>